<feature type="region of interest" description="Disordered" evidence="1">
    <location>
        <begin position="99"/>
        <end position="123"/>
    </location>
</feature>
<sequence length="123" mass="12789">MQPIDPSGSGCGVFFDFCRIAAEEGQLRPGALGWAEPAQSPCAAIPRNSGPLSVIAGGCAAVGPALQGRGMAFASYQSCCIAMKKAGIIRLPPLRWPEGWPKSARNDRTPLRPSPAALTGTRP</sequence>
<evidence type="ECO:0000256" key="1">
    <source>
        <dbReference type="SAM" id="MobiDB-lite"/>
    </source>
</evidence>
<organism evidence="2 3">
    <name type="scientific">Novosphingobium pentaromativorans US6-1</name>
    <dbReference type="NCBI Taxonomy" id="1088721"/>
    <lineage>
        <taxon>Bacteria</taxon>
        <taxon>Pseudomonadati</taxon>
        <taxon>Pseudomonadota</taxon>
        <taxon>Alphaproteobacteria</taxon>
        <taxon>Sphingomonadales</taxon>
        <taxon>Sphingomonadaceae</taxon>
        <taxon>Novosphingobium</taxon>
    </lineage>
</organism>
<proteinExistence type="predicted"/>
<keyword evidence="3" id="KW-1185">Reference proteome</keyword>
<dbReference type="PATRIC" id="fig|1088721.3.peg.4123"/>
<protein>
    <submittedName>
        <fullName evidence="2">Uncharacterized protein</fullName>
    </submittedName>
</protein>
<dbReference type="Proteomes" id="UP000004030">
    <property type="component" value="Unassembled WGS sequence"/>
</dbReference>
<evidence type="ECO:0000313" key="3">
    <source>
        <dbReference type="Proteomes" id="UP000004030"/>
    </source>
</evidence>
<dbReference type="EMBL" id="AGFM01000064">
    <property type="protein sequence ID" value="EHJ58957.1"/>
    <property type="molecule type" value="Genomic_DNA"/>
</dbReference>
<accession>G6EIL5</accession>
<reference evidence="2 3" key="1">
    <citation type="journal article" date="2012" name="J. Bacteriol.">
        <title>Genome sequence of benzo(a)pyrene-degrading bacterium Novosphingobium pentaromativorans US6-1.</title>
        <authorList>
            <person name="Luo Y.R."/>
            <person name="Kang S.G."/>
            <person name="Kim S.J."/>
            <person name="Kim M.R."/>
            <person name="Li N."/>
            <person name="Lee J.H."/>
            <person name="Kwon K.K."/>
        </authorList>
    </citation>
    <scope>NUCLEOTIDE SEQUENCE [LARGE SCALE GENOMIC DNA]</scope>
    <source>
        <strain evidence="2 3">US6-1</strain>
    </source>
</reference>
<name>G6EIL5_9SPHN</name>
<evidence type="ECO:0000313" key="2">
    <source>
        <dbReference type="EMBL" id="EHJ58957.1"/>
    </source>
</evidence>
<dbReference type="AlphaFoldDB" id="G6EIL5"/>
<comment type="caution">
    <text evidence="2">The sequence shown here is derived from an EMBL/GenBank/DDBJ whole genome shotgun (WGS) entry which is preliminary data.</text>
</comment>
<gene>
    <name evidence="2" type="ORF">NSU_4186</name>
</gene>